<keyword evidence="3" id="KW-0813">Transport</keyword>
<evidence type="ECO:0000259" key="12">
    <source>
        <dbReference type="PROSITE" id="PS50893"/>
    </source>
</evidence>
<evidence type="ECO:0000313" key="14">
    <source>
        <dbReference type="EMBL" id="GMT03100.1"/>
    </source>
</evidence>
<dbReference type="CDD" id="cd03249">
    <property type="entry name" value="ABC_MTABC3_MDL1_MDL2"/>
    <property type="match status" value="1"/>
</dbReference>
<dbReference type="InterPro" id="IPR003593">
    <property type="entry name" value="AAA+_ATPase"/>
</dbReference>
<dbReference type="EMBL" id="BTSX01000006">
    <property type="protein sequence ID" value="GMT03100.1"/>
    <property type="molecule type" value="Genomic_DNA"/>
</dbReference>
<proteinExistence type="inferred from homology"/>
<dbReference type="Pfam" id="PF00005">
    <property type="entry name" value="ABC_tran"/>
    <property type="match status" value="2"/>
</dbReference>
<gene>
    <name evidence="14" type="ORF">PENTCL1PPCAC_25274</name>
</gene>
<dbReference type="InterPro" id="IPR011527">
    <property type="entry name" value="ABC1_TM_dom"/>
</dbReference>
<sequence length="1323" mass="146741">FIRKPLKMGELSDRNSAKKAKAGFLDGFRALYAFSDSIDKQIMLAGLVNCLVLAVIPPFVWFFMGRFVSNILNEEFTRAQNPQAAPANFTTLLNATAKEEIVLFDDSDETSKLIVACIVMSVVMFFCGFAQRLAWELTAIRQVFRIKTAYISKMLHMDVSWLESRHSGHVASMLHDHADNIHAGISEHVPQTFFIFSYLAVNLSVCLFHQWDVALIMCSAVPLMILVRSVYSKWFVSTVDQSSLLEKKIVNLVSETYSCIRTVISFGAQKQTINKFERLSVEHSNLTEQRLRSSSVIDSICMILITELMFTVALAYGVWRLDRVDAGVLCGLAINLLYMCTTAISIGFHLAGQNTAKKNAIEIAEVLDESPSIENDPTLPPPEKRERPSGKGSITFSNVSFSYPSRPDVEVLKSISFSIAEGEHVAIVGSSGSGKSTLTALLLRFYDVKEGAIELGDVDISRLCPDDVRAECALVSQEPVLFDGSIADNIRYGRLEATQMDVNDAARRVGAWNFISALPEGMQTRVGDRGLQLSGGQKQRVAIARAVIRRPKVIIFDEATSALDKKHEEEVQHALDAAAEGITSITIAHRLSTIKTADRIIVLDGGQIVEEGAPDELLAKENGRFHKMYQDQVLDMLAASAVPHDSSTPSALSTMSFSVADLKNLKLDPDQQRRAWARSSLGVSKKLGRSYSVKSMDQKKLAMPVMSRKRSLRADYQYTATNTIDVETSKSDVDEEEREKKPTTMRSLLTLIKRYRSGYSSLIGAIPVTILRSLCILLICFEVADMLEIFIVSDEELGDRLFRVVIAYISLIIVKTIFESIGRLLVSRYGNGFSSYLRLELFRSTLRHGASFFDEEGHSPGRLTYKVINETASLNKILTSKMDVLIPAVVCSLAAIGVSAWINWKLTIVCGFQFPAYIIVRIVQIKQGAKRTRQMLEEEKRAANLSTVVLTNMSTIKAYGLQSHFMMVFEATLRPLARAMKWQSLINAFVFACHHSFTYMLISLALLAGLHMSRAEEINIFDFIRVVLLTQFGSNYCSLLVSSVADISKAKAAAESILDTMRERPREMDNLSEEGLRPKLQGSIKLSCVEFRYPSRPVVPVLQKLSMSIKAGGSAAIVGPSGSGKSSIFALLQRMYTATSGEVMLDNINVRSINPQYLRRVVVSVGQEPTLFSFTIRENIAFGLLESEATRERIEKAAKVANIHDFIVSLPNGYDTEVGEFGAQLSGGQKQRIAIARAIIREPAVLLLDEATAALDSQSEKAVQMALERASKLCTCIHIAHRLSTIRNVDKIYVLVDGEIKEEGSHADLLHQKGLYYEMSQSS</sequence>
<comment type="similarity">
    <text evidence="2">Belongs to the ABC transporter superfamily. ABCB family. Multidrug resistance exporter (TC 3.A.1.201) subfamily.</text>
</comment>
<feature type="domain" description="ABC transmembrane type-1" evidence="13">
    <location>
        <begin position="763"/>
        <end position="1049"/>
    </location>
</feature>
<feature type="domain" description="ABC transporter" evidence="12">
    <location>
        <begin position="1084"/>
        <end position="1322"/>
    </location>
</feature>
<keyword evidence="9 11" id="KW-0472">Membrane</keyword>
<evidence type="ECO:0000256" key="2">
    <source>
        <dbReference type="ARBA" id="ARBA00007577"/>
    </source>
</evidence>
<feature type="transmembrane region" description="Helical" evidence="11">
    <location>
        <begin position="113"/>
        <end position="135"/>
    </location>
</feature>
<dbReference type="Proteomes" id="UP001432027">
    <property type="component" value="Unassembled WGS sequence"/>
</dbReference>
<keyword evidence="7" id="KW-0067">ATP-binding</keyword>
<evidence type="ECO:0000313" key="15">
    <source>
        <dbReference type="Proteomes" id="UP001432027"/>
    </source>
</evidence>
<keyword evidence="8 11" id="KW-1133">Transmembrane helix</keyword>
<dbReference type="Pfam" id="PF00664">
    <property type="entry name" value="ABC_membrane"/>
    <property type="match status" value="2"/>
</dbReference>
<evidence type="ECO:0000256" key="7">
    <source>
        <dbReference type="ARBA" id="ARBA00022840"/>
    </source>
</evidence>
<dbReference type="GO" id="GO:0005737">
    <property type="term" value="C:cytoplasm"/>
    <property type="evidence" value="ECO:0007669"/>
    <property type="project" value="UniProtKB-ARBA"/>
</dbReference>
<dbReference type="InterPro" id="IPR017871">
    <property type="entry name" value="ABC_transporter-like_CS"/>
</dbReference>
<keyword evidence="15" id="KW-1185">Reference proteome</keyword>
<dbReference type="PROSITE" id="PS50893">
    <property type="entry name" value="ABC_TRANSPORTER_2"/>
    <property type="match status" value="2"/>
</dbReference>
<dbReference type="GO" id="GO:0016887">
    <property type="term" value="F:ATP hydrolysis activity"/>
    <property type="evidence" value="ECO:0007669"/>
    <property type="project" value="InterPro"/>
</dbReference>
<dbReference type="PANTHER" id="PTHR43394:SF1">
    <property type="entry name" value="ATP-BINDING CASSETTE SUB-FAMILY B MEMBER 10, MITOCHONDRIAL"/>
    <property type="match status" value="1"/>
</dbReference>
<feature type="transmembrane region" description="Helical" evidence="11">
    <location>
        <begin position="906"/>
        <end position="923"/>
    </location>
</feature>
<keyword evidence="4 11" id="KW-0812">Transmembrane</keyword>
<dbReference type="FunFam" id="3.40.50.300:FF:000836">
    <property type="entry name" value="ABC transporter B family member 25"/>
    <property type="match status" value="1"/>
</dbReference>
<feature type="transmembrane region" description="Helical" evidence="11">
    <location>
        <begin position="884"/>
        <end position="900"/>
    </location>
</feature>
<dbReference type="InterPro" id="IPR036640">
    <property type="entry name" value="ABC1_TM_sf"/>
</dbReference>
<evidence type="ECO:0000256" key="1">
    <source>
        <dbReference type="ARBA" id="ARBA00004141"/>
    </source>
</evidence>
<evidence type="ECO:0000256" key="9">
    <source>
        <dbReference type="ARBA" id="ARBA00023136"/>
    </source>
</evidence>
<dbReference type="GO" id="GO:0005524">
    <property type="term" value="F:ATP binding"/>
    <property type="evidence" value="ECO:0007669"/>
    <property type="project" value="UniProtKB-KW"/>
</dbReference>
<feature type="domain" description="ABC transmembrane type-1" evidence="13">
    <location>
        <begin position="51"/>
        <end position="321"/>
    </location>
</feature>
<evidence type="ECO:0000256" key="6">
    <source>
        <dbReference type="ARBA" id="ARBA00022741"/>
    </source>
</evidence>
<evidence type="ECO:0000259" key="13">
    <source>
        <dbReference type="PROSITE" id="PS50929"/>
    </source>
</evidence>
<feature type="transmembrane region" description="Helical" evidence="11">
    <location>
        <begin position="300"/>
        <end position="319"/>
    </location>
</feature>
<organism evidence="14 15">
    <name type="scientific">Pristionchus entomophagus</name>
    <dbReference type="NCBI Taxonomy" id="358040"/>
    <lineage>
        <taxon>Eukaryota</taxon>
        <taxon>Metazoa</taxon>
        <taxon>Ecdysozoa</taxon>
        <taxon>Nematoda</taxon>
        <taxon>Chromadorea</taxon>
        <taxon>Rhabditida</taxon>
        <taxon>Rhabditina</taxon>
        <taxon>Diplogasteromorpha</taxon>
        <taxon>Diplogasteroidea</taxon>
        <taxon>Neodiplogasteridae</taxon>
        <taxon>Pristionchus</taxon>
    </lineage>
</organism>
<dbReference type="PROSITE" id="PS50929">
    <property type="entry name" value="ABC_TM1F"/>
    <property type="match status" value="2"/>
</dbReference>
<dbReference type="InterPro" id="IPR039421">
    <property type="entry name" value="Type_1_exporter"/>
</dbReference>
<evidence type="ECO:0000256" key="4">
    <source>
        <dbReference type="ARBA" id="ARBA00022692"/>
    </source>
</evidence>
<protein>
    <recommendedName>
        <fullName evidence="16">ABC transporter ATP-binding protein</fullName>
    </recommendedName>
</protein>
<feature type="domain" description="ABC transporter" evidence="12">
    <location>
        <begin position="394"/>
        <end position="630"/>
    </location>
</feature>
<name>A0AAV5U9Q2_9BILA</name>
<dbReference type="FunFam" id="3.40.50.300:FF:001370">
    <property type="entry name" value="p-GlycoProtein related"/>
    <property type="match status" value="1"/>
</dbReference>
<dbReference type="PANTHER" id="PTHR43394">
    <property type="entry name" value="ATP-DEPENDENT PERMEASE MDL1, MITOCHONDRIAL"/>
    <property type="match status" value="1"/>
</dbReference>
<dbReference type="InterPro" id="IPR027417">
    <property type="entry name" value="P-loop_NTPase"/>
</dbReference>
<dbReference type="InterPro" id="IPR003439">
    <property type="entry name" value="ABC_transporter-like_ATP-bd"/>
</dbReference>
<feature type="transmembrane region" description="Helical" evidence="11">
    <location>
        <begin position="985"/>
        <end position="1010"/>
    </location>
</feature>
<dbReference type="PROSITE" id="PS00211">
    <property type="entry name" value="ABC_TRANSPORTER_1"/>
    <property type="match status" value="2"/>
</dbReference>
<evidence type="ECO:0000256" key="10">
    <source>
        <dbReference type="SAM" id="MobiDB-lite"/>
    </source>
</evidence>
<dbReference type="SMART" id="SM00382">
    <property type="entry name" value="AAA"/>
    <property type="match status" value="2"/>
</dbReference>
<feature type="non-terminal residue" evidence="14">
    <location>
        <position position="1"/>
    </location>
</feature>
<keyword evidence="6" id="KW-0547">Nucleotide-binding</keyword>
<evidence type="ECO:0008006" key="16">
    <source>
        <dbReference type="Google" id="ProtNLM"/>
    </source>
</evidence>
<comment type="subcellular location">
    <subcellularLocation>
        <location evidence="1">Membrane</location>
        <topology evidence="1">Multi-pass membrane protein</topology>
    </subcellularLocation>
</comment>
<feature type="transmembrane region" description="Helical" evidence="11">
    <location>
        <begin position="762"/>
        <end position="781"/>
    </location>
</feature>
<keyword evidence="5" id="KW-0677">Repeat</keyword>
<evidence type="ECO:0000256" key="3">
    <source>
        <dbReference type="ARBA" id="ARBA00022448"/>
    </source>
</evidence>
<feature type="transmembrane region" description="Helical" evidence="11">
    <location>
        <begin position="331"/>
        <end position="351"/>
    </location>
</feature>
<dbReference type="GO" id="GO:0015421">
    <property type="term" value="F:ABC-type oligopeptide transporter activity"/>
    <property type="evidence" value="ECO:0007669"/>
    <property type="project" value="TreeGrafter"/>
</dbReference>
<dbReference type="GO" id="GO:0016020">
    <property type="term" value="C:membrane"/>
    <property type="evidence" value="ECO:0007669"/>
    <property type="project" value="UniProtKB-SubCell"/>
</dbReference>
<feature type="transmembrane region" description="Helical" evidence="11">
    <location>
        <begin position="42"/>
        <end position="64"/>
    </location>
</feature>
<reference evidence="14" key="1">
    <citation type="submission" date="2023-10" db="EMBL/GenBank/DDBJ databases">
        <title>Genome assembly of Pristionchus species.</title>
        <authorList>
            <person name="Yoshida K."/>
            <person name="Sommer R.J."/>
        </authorList>
    </citation>
    <scope>NUCLEOTIDE SEQUENCE</scope>
    <source>
        <strain evidence="14">RS0144</strain>
    </source>
</reference>
<dbReference type="Gene3D" id="3.40.50.300">
    <property type="entry name" value="P-loop containing nucleotide triphosphate hydrolases"/>
    <property type="match status" value="2"/>
</dbReference>
<evidence type="ECO:0000256" key="5">
    <source>
        <dbReference type="ARBA" id="ARBA00022737"/>
    </source>
</evidence>
<accession>A0AAV5U9Q2</accession>
<evidence type="ECO:0000256" key="11">
    <source>
        <dbReference type="SAM" id="Phobius"/>
    </source>
</evidence>
<dbReference type="GO" id="GO:0009636">
    <property type="term" value="P:response to toxic substance"/>
    <property type="evidence" value="ECO:0007669"/>
    <property type="project" value="UniProtKB-ARBA"/>
</dbReference>
<evidence type="ECO:0000256" key="8">
    <source>
        <dbReference type="ARBA" id="ARBA00022989"/>
    </source>
</evidence>
<dbReference type="Gene3D" id="1.20.1560.10">
    <property type="entry name" value="ABC transporter type 1, transmembrane domain"/>
    <property type="match status" value="2"/>
</dbReference>
<dbReference type="SUPFAM" id="SSF52540">
    <property type="entry name" value="P-loop containing nucleoside triphosphate hydrolases"/>
    <property type="match status" value="2"/>
</dbReference>
<comment type="caution">
    <text evidence="14">The sequence shown here is derived from an EMBL/GenBank/DDBJ whole genome shotgun (WGS) entry which is preliminary data.</text>
</comment>
<feature type="region of interest" description="Disordered" evidence="10">
    <location>
        <begin position="371"/>
        <end position="393"/>
    </location>
</feature>
<feature type="transmembrane region" description="Helical" evidence="11">
    <location>
        <begin position="801"/>
        <end position="818"/>
    </location>
</feature>
<dbReference type="SUPFAM" id="SSF90123">
    <property type="entry name" value="ABC transporter transmembrane region"/>
    <property type="match status" value="2"/>
</dbReference>